<dbReference type="Proteomes" id="UP000479293">
    <property type="component" value="Unassembled WGS sequence"/>
</dbReference>
<proteinExistence type="predicted"/>
<accession>A0A7C9BM71</accession>
<evidence type="ECO:0008006" key="4">
    <source>
        <dbReference type="Google" id="ProtNLM"/>
    </source>
</evidence>
<comment type="caution">
    <text evidence="1">The sequence shown here is derived from an EMBL/GenBank/DDBJ whole genome shotgun (WGS) entry which is preliminary data.</text>
</comment>
<organism evidence="1 3">
    <name type="scientific">Salmonirosea aquatica</name>
    <dbReference type="NCBI Taxonomy" id="2654236"/>
    <lineage>
        <taxon>Bacteria</taxon>
        <taxon>Pseudomonadati</taxon>
        <taxon>Bacteroidota</taxon>
        <taxon>Cytophagia</taxon>
        <taxon>Cytophagales</taxon>
        <taxon>Spirosomataceae</taxon>
        <taxon>Salmonirosea</taxon>
    </lineage>
</organism>
<dbReference type="EMBL" id="WHLY01000002">
    <property type="protein sequence ID" value="MPR37097.1"/>
    <property type="molecule type" value="Genomic_DNA"/>
</dbReference>
<evidence type="ECO:0000313" key="1">
    <source>
        <dbReference type="EMBL" id="MPR37097.1"/>
    </source>
</evidence>
<dbReference type="EMBL" id="WHLY01000002">
    <property type="protein sequence ID" value="MPR37137.1"/>
    <property type="molecule type" value="Genomic_DNA"/>
</dbReference>
<name>A0A7C9BM71_9BACT</name>
<sequence length="122" mass="14322">MQYERLDFSYNWNNKLDCKAFTTLRLLNPKRYFIGAKFEVFYKNKTYGIFEVKKLTPLTPEGITDLIAYLDTGYNANECRDVLRTMYKNKPNFNDSTPLAYCLLVQVVKPEVSPKNQVPLFN</sequence>
<dbReference type="RefSeq" id="WP_152765640.1">
    <property type="nucleotide sequence ID" value="NZ_WHLY01000002.1"/>
</dbReference>
<evidence type="ECO:0000313" key="2">
    <source>
        <dbReference type="EMBL" id="MPR37137.1"/>
    </source>
</evidence>
<reference evidence="1 3" key="1">
    <citation type="submission" date="2019-10" db="EMBL/GenBank/DDBJ databases">
        <title>Draft Genome Sequence of Cytophagaceae sp. SJW1-29.</title>
        <authorList>
            <person name="Choi A."/>
        </authorList>
    </citation>
    <scope>NUCLEOTIDE SEQUENCE [LARGE SCALE GENOMIC DNA]</scope>
    <source>
        <strain evidence="1 3">SJW1-29</strain>
    </source>
</reference>
<dbReference type="AlphaFoldDB" id="A0A7C9BM71"/>
<protein>
    <recommendedName>
        <fullName evidence="4">ASCH domain-containing protein</fullName>
    </recommendedName>
</protein>
<keyword evidence="3" id="KW-1185">Reference proteome</keyword>
<evidence type="ECO:0000313" key="3">
    <source>
        <dbReference type="Proteomes" id="UP000479293"/>
    </source>
</evidence>
<gene>
    <name evidence="1" type="ORF">GBK04_28130</name>
    <name evidence="2" type="ORF">GBK04_28335</name>
</gene>